<dbReference type="PANTHER" id="PTHR47506:SF1">
    <property type="entry name" value="HTH-TYPE TRANSCRIPTIONAL REGULATOR YJDC"/>
    <property type="match status" value="1"/>
</dbReference>
<keyword evidence="4" id="KW-0804">Transcription</keyword>
<dbReference type="Gene3D" id="1.10.357.10">
    <property type="entry name" value="Tetracycline Repressor, domain 2"/>
    <property type="match status" value="1"/>
</dbReference>
<dbReference type="InterPro" id="IPR009057">
    <property type="entry name" value="Homeodomain-like_sf"/>
</dbReference>
<dbReference type="SUPFAM" id="SSF46689">
    <property type="entry name" value="Homeodomain-like"/>
    <property type="match status" value="1"/>
</dbReference>
<dbReference type="InterPro" id="IPR036271">
    <property type="entry name" value="Tet_transcr_reg_TetR-rel_C_sf"/>
</dbReference>
<dbReference type="InterPro" id="IPR001647">
    <property type="entry name" value="HTH_TetR"/>
</dbReference>
<dbReference type="SUPFAM" id="SSF48498">
    <property type="entry name" value="Tetracyclin repressor-like, C-terminal domain"/>
    <property type="match status" value="1"/>
</dbReference>
<accession>K0K5E0</accession>
<dbReference type="PATRIC" id="fig|1179773.3.peg.4491"/>
<keyword evidence="1" id="KW-0678">Repressor</keyword>
<dbReference type="PROSITE" id="PS50977">
    <property type="entry name" value="HTH_TETR_2"/>
    <property type="match status" value="1"/>
</dbReference>
<keyword evidence="2" id="KW-0805">Transcription regulation</keyword>
<name>K0K5E0_SACES</name>
<dbReference type="AlphaFoldDB" id="K0K5E0"/>
<sequence>MNSARALFVERGFHATSISDICGHAGLTRGAFYSNYRDKEQLFLALFDVEADRVLSDMAQAVAEVSPGADPVRHIIDRVGAHRRENHRWFLVSMEFTLHAARTPELAAELAPHEDRLTTGMADLLVRSLPNLTPDHARDVARLLTALHEGTTAQELIHGSTATAFRDRLLSDLIGTLAAGRTP</sequence>
<keyword evidence="3 5" id="KW-0238">DNA-binding</keyword>
<dbReference type="EMBL" id="HE804045">
    <property type="protein sequence ID" value="CCH31763.1"/>
    <property type="molecule type" value="Genomic_DNA"/>
</dbReference>
<evidence type="ECO:0000256" key="1">
    <source>
        <dbReference type="ARBA" id="ARBA00022491"/>
    </source>
</evidence>
<evidence type="ECO:0000256" key="2">
    <source>
        <dbReference type="ARBA" id="ARBA00023015"/>
    </source>
</evidence>
<dbReference type="GO" id="GO:0003677">
    <property type="term" value="F:DNA binding"/>
    <property type="evidence" value="ECO:0007669"/>
    <property type="project" value="UniProtKB-UniRule"/>
</dbReference>
<evidence type="ECO:0000259" key="6">
    <source>
        <dbReference type="PROSITE" id="PS50977"/>
    </source>
</evidence>
<evidence type="ECO:0000256" key="5">
    <source>
        <dbReference type="PROSITE-ProRule" id="PRU00335"/>
    </source>
</evidence>
<dbReference type="Pfam" id="PF00440">
    <property type="entry name" value="TetR_N"/>
    <property type="match status" value="1"/>
</dbReference>
<feature type="DNA-binding region" description="H-T-H motif" evidence="5">
    <location>
        <begin position="17"/>
        <end position="36"/>
    </location>
</feature>
<dbReference type="PANTHER" id="PTHR47506">
    <property type="entry name" value="TRANSCRIPTIONAL REGULATORY PROTEIN"/>
    <property type="match status" value="1"/>
</dbReference>
<dbReference type="InterPro" id="IPR039538">
    <property type="entry name" value="BetI_C"/>
</dbReference>
<dbReference type="Proteomes" id="UP000006281">
    <property type="component" value="Chromosome"/>
</dbReference>
<dbReference type="STRING" id="1179773.BN6_44830"/>
<gene>
    <name evidence="7" type="ordered locus">BN6_44830</name>
</gene>
<dbReference type="KEGG" id="sesp:BN6_44830"/>
<evidence type="ECO:0000313" key="7">
    <source>
        <dbReference type="EMBL" id="CCH31763.1"/>
    </source>
</evidence>
<organism evidence="7 8">
    <name type="scientific">Saccharothrix espanaensis (strain ATCC 51144 / DSM 44229 / JCM 9112 / NBRC 15066 / NRRL 15764)</name>
    <dbReference type="NCBI Taxonomy" id="1179773"/>
    <lineage>
        <taxon>Bacteria</taxon>
        <taxon>Bacillati</taxon>
        <taxon>Actinomycetota</taxon>
        <taxon>Actinomycetes</taxon>
        <taxon>Pseudonocardiales</taxon>
        <taxon>Pseudonocardiaceae</taxon>
        <taxon>Saccharothrix</taxon>
    </lineage>
</organism>
<dbReference type="HOGENOM" id="CLU_069356_15_11_11"/>
<proteinExistence type="predicted"/>
<evidence type="ECO:0000313" key="8">
    <source>
        <dbReference type="Proteomes" id="UP000006281"/>
    </source>
</evidence>
<protein>
    <recommendedName>
        <fullName evidence="6">HTH tetR-type domain-containing protein</fullName>
    </recommendedName>
</protein>
<dbReference type="Pfam" id="PF13977">
    <property type="entry name" value="TetR_C_6"/>
    <property type="match status" value="1"/>
</dbReference>
<evidence type="ECO:0000256" key="3">
    <source>
        <dbReference type="ARBA" id="ARBA00023125"/>
    </source>
</evidence>
<keyword evidence="8" id="KW-1185">Reference proteome</keyword>
<feature type="domain" description="HTH tetR-type" evidence="6">
    <location>
        <begin position="1"/>
        <end position="54"/>
    </location>
</feature>
<evidence type="ECO:0000256" key="4">
    <source>
        <dbReference type="ARBA" id="ARBA00023163"/>
    </source>
</evidence>
<dbReference type="eggNOG" id="COG1309">
    <property type="taxonomic scope" value="Bacteria"/>
</dbReference>
<dbReference type="BioCyc" id="SESP1179773:BN6_RS21705-MONOMER"/>
<reference evidence="7 8" key="1">
    <citation type="journal article" date="2012" name="BMC Genomics">
        <title>Complete genome sequence of Saccharothrix espanaensis DSM 44229T and comparison to the other completely sequenced Pseudonocardiaceae.</title>
        <authorList>
            <person name="Strobel T."/>
            <person name="Al-Dilaimi A."/>
            <person name="Blom J."/>
            <person name="Gessner A."/>
            <person name="Kalinowski J."/>
            <person name="Luzhetska M."/>
            <person name="Puhler A."/>
            <person name="Szczepanowski R."/>
            <person name="Bechthold A."/>
            <person name="Ruckert C."/>
        </authorList>
    </citation>
    <scope>NUCLEOTIDE SEQUENCE [LARGE SCALE GENOMIC DNA]</scope>
    <source>
        <strain evidence="8">ATCC 51144 / DSM 44229 / JCM 9112 / NBRC 15066 / NRRL 15764</strain>
    </source>
</reference>